<keyword evidence="6" id="KW-0175">Coiled coil</keyword>
<dbReference type="PANTHER" id="PTHR23302">
    <property type="entry name" value="TRANSMEMBRANE CHANNEL-RELATED"/>
    <property type="match status" value="1"/>
</dbReference>
<keyword evidence="3 7" id="KW-0812">Transmembrane</keyword>
<comment type="subcellular location">
    <subcellularLocation>
        <location evidence="1">Membrane</location>
        <topology evidence="1">Multi-pass membrane protein</topology>
    </subcellularLocation>
</comment>
<accession>A0A139A7J4</accession>
<keyword evidence="4 7" id="KW-1133">Transmembrane helix</keyword>
<proteinExistence type="inferred from homology"/>
<feature type="transmembrane region" description="Helical" evidence="7">
    <location>
        <begin position="24"/>
        <end position="54"/>
    </location>
</feature>
<dbReference type="InterPro" id="IPR012496">
    <property type="entry name" value="TMC_dom"/>
</dbReference>
<feature type="transmembrane region" description="Helical" evidence="7">
    <location>
        <begin position="136"/>
        <end position="161"/>
    </location>
</feature>
<keyword evidence="5 7" id="KW-0472">Membrane</keyword>
<dbReference type="EMBL" id="KQ965785">
    <property type="protein sequence ID" value="KXS12750.1"/>
    <property type="molecule type" value="Genomic_DNA"/>
</dbReference>
<dbReference type="Pfam" id="PF07810">
    <property type="entry name" value="TMC"/>
    <property type="match status" value="1"/>
</dbReference>
<reference evidence="9 10" key="1">
    <citation type="journal article" date="2015" name="Genome Biol. Evol.">
        <title>Phylogenomic analyses indicate that early fungi evolved digesting cell walls of algal ancestors of land plants.</title>
        <authorList>
            <person name="Chang Y."/>
            <person name="Wang S."/>
            <person name="Sekimoto S."/>
            <person name="Aerts A.L."/>
            <person name="Choi C."/>
            <person name="Clum A."/>
            <person name="LaButti K.M."/>
            <person name="Lindquist E.A."/>
            <person name="Yee Ngan C."/>
            <person name="Ohm R.A."/>
            <person name="Salamov A.A."/>
            <person name="Grigoriev I.V."/>
            <person name="Spatafora J.W."/>
            <person name="Berbee M.L."/>
        </authorList>
    </citation>
    <scope>NUCLEOTIDE SEQUENCE [LARGE SCALE GENOMIC DNA]</scope>
    <source>
        <strain evidence="9 10">JEL478</strain>
    </source>
</reference>
<dbReference type="InterPro" id="IPR038900">
    <property type="entry name" value="TMC"/>
</dbReference>
<evidence type="ECO:0000313" key="9">
    <source>
        <dbReference type="EMBL" id="KXS12750.1"/>
    </source>
</evidence>
<dbReference type="GO" id="GO:0008381">
    <property type="term" value="F:mechanosensitive monoatomic ion channel activity"/>
    <property type="evidence" value="ECO:0007669"/>
    <property type="project" value="TreeGrafter"/>
</dbReference>
<evidence type="ECO:0000256" key="2">
    <source>
        <dbReference type="ARBA" id="ARBA00006510"/>
    </source>
</evidence>
<dbReference type="Proteomes" id="UP000070544">
    <property type="component" value="Unassembled WGS sequence"/>
</dbReference>
<evidence type="ECO:0000256" key="6">
    <source>
        <dbReference type="SAM" id="Coils"/>
    </source>
</evidence>
<gene>
    <name evidence="9" type="ORF">M427DRAFT_391600</name>
</gene>
<evidence type="ECO:0000259" key="8">
    <source>
        <dbReference type="Pfam" id="PF07810"/>
    </source>
</evidence>
<feature type="coiled-coil region" evidence="6">
    <location>
        <begin position="165"/>
        <end position="192"/>
    </location>
</feature>
<dbReference type="PANTHER" id="PTHR23302:SF24">
    <property type="entry name" value="TMC DOMAIN-CONTAINING PROTEIN"/>
    <property type="match status" value="1"/>
</dbReference>
<evidence type="ECO:0000256" key="4">
    <source>
        <dbReference type="ARBA" id="ARBA00022989"/>
    </source>
</evidence>
<dbReference type="GO" id="GO:0005886">
    <property type="term" value="C:plasma membrane"/>
    <property type="evidence" value="ECO:0007669"/>
    <property type="project" value="InterPro"/>
</dbReference>
<sequence length="197" mass="22637">MKKIFGRYEFDLPTNILELVYRQALIWVGTTYCPIIAILSVISSSLIFYIKYIAIMVWGDPPKELYSSSGQTNGFLIFMCLTLFLSASPVWYAITMLPPSCGPHLVNAFVTPFQYTLRMWDVIPAWIDTLPTAPRWALNFAGSAALTVPILIVLLLYAYYLRAVKEKQGQKLRELEAEVKAEREDKKFLMRFYKVQT</sequence>
<dbReference type="OrthoDB" id="1936208at2759"/>
<evidence type="ECO:0000256" key="5">
    <source>
        <dbReference type="ARBA" id="ARBA00023136"/>
    </source>
</evidence>
<organism evidence="9 10">
    <name type="scientific">Gonapodya prolifera (strain JEL478)</name>
    <name type="common">Monoblepharis prolifera</name>
    <dbReference type="NCBI Taxonomy" id="1344416"/>
    <lineage>
        <taxon>Eukaryota</taxon>
        <taxon>Fungi</taxon>
        <taxon>Fungi incertae sedis</taxon>
        <taxon>Chytridiomycota</taxon>
        <taxon>Chytridiomycota incertae sedis</taxon>
        <taxon>Monoblepharidomycetes</taxon>
        <taxon>Monoblepharidales</taxon>
        <taxon>Gonapodyaceae</taxon>
        <taxon>Gonapodya</taxon>
    </lineage>
</organism>
<dbReference type="AlphaFoldDB" id="A0A139A7J4"/>
<comment type="similarity">
    <text evidence="2">Belongs to the TMC family.</text>
</comment>
<evidence type="ECO:0000313" key="10">
    <source>
        <dbReference type="Proteomes" id="UP000070544"/>
    </source>
</evidence>
<evidence type="ECO:0000256" key="3">
    <source>
        <dbReference type="ARBA" id="ARBA00022692"/>
    </source>
</evidence>
<name>A0A139A7J4_GONPJ</name>
<evidence type="ECO:0000256" key="7">
    <source>
        <dbReference type="SAM" id="Phobius"/>
    </source>
</evidence>
<feature type="domain" description="TMC" evidence="8">
    <location>
        <begin position="2"/>
        <end position="69"/>
    </location>
</feature>
<keyword evidence="10" id="KW-1185">Reference proteome</keyword>
<protein>
    <recommendedName>
        <fullName evidence="8">TMC domain-containing protein</fullName>
    </recommendedName>
</protein>
<evidence type="ECO:0000256" key="1">
    <source>
        <dbReference type="ARBA" id="ARBA00004141"/>
    </source>
</evidence>
<dbReference type="STRING" id="1344416.A0A139A7J4"/>
<feature type="transmembrane region" description="Helical" evidence="7">
    <location>
        <begin position="75"/>
        <end position="94"/>
    </location>
</feature>